<dbReference type="AlphaFoldDB" id="R8VXB1"/>
<keyword evidence="1" id="KW-1133">Transmembrane helix</keyword>
<feature type="transmembrane region" description="Helical" evidence="1">
    <location>
        <begin position="12"/>
        <end position="40"/>
    </location>
</feature>
<dbReference type="Proteomes" id="UP000013981">
    <property type="component" value="Unassembled WGS sequence"/>
</dbReference>
<feature type="transmembrane region" description="Helical" evidence="1">
    <location>
        <begin position="82"/>
        <end position="102"/>
    </location>
</feature>
<dbReference type="PATRIC" id="fig|1203606.4.peg.2977"/>
<proteinExistence type="predicted"/>
<keyword evidence="1" id="KW-0812">Transmembrane</keyword>
<gene>
    <name evidence="2" type="ORF">HMPREF1526_03019</name>
</gene>
<name>R8VXB1_9FIRM</name>
<dbReference type="HOGENOM" id="CLU_1923688_0_0_9"/>
<accession>R8VXB1</accession>
<reference evidence="2 3" key="1">
    <citation type="submission" date="2013-01" db="EMBL/GenBank/DDBJ databases">
        <title>The Genome Sequence of Butyricicoccus pullicaecorum 1.2.</title>
        <authorList>
            <consortium name="The Broad Institute Genome Sequencing Platform"/>
            <person name="Earl A."/>
            <person name="Ward D."/>
            <person name="Feldgarden M."/>
            <person name="Gevers D."/>
            <person name="Van Immerseel F."/>
            <person name="Eeckhaut V."/>
            <person name="Walker B."/>
            <person name="Young S.K."/>
            <person name="Zeng Q."/>
            <person name="Gargeya S."/>
            <person name="Fitzgerald M."/>
            <person name="Haas B."/>
            <person name="Abouelleil A."/>
            <person name="Alvarado L."/>
            <person name="Arachchi H.M."/>
            <person name="Berlin A.M."/>
            <person name="Chapman S.B."/>
            <person name="Dewar J."/>
            <person name="Goldberg J."/>
            <person name="Griggs A."/>
            <person name="Gujja S."/>
            <person name="Hansen M."/>
            <person name="Howarth C."/>
            <person name="Imamovic A."/>
            <person name="Larimer J."/>
            <person name="McCowan C."/>
            <person name="Murphy C."/>
            <person name="Neiman D."/>
            <person name="Pearson M."/>
            <person name="Priest M."/>
            <person name="Roberts A."/>
            <person name="Saif S."/>
            <person name="Shea T."/>
            <person name="Sisk P."/>
            <person name="Sykes S."/>
            <person name="Wortman J."/>
            <person name="Nusbaum C."/>
            <person name="Birren B."/>
        </authorList>
    </citation>
    <scope>NUCLEOTIDE SEQUENCE [LARGE SCALE GENOMIC DNA]</scope>
    <source>
        <strain evidence="2 3">1.2</strain>
    </source>
</reference>
<dbReference type="RefSeq" id="WP_016149105.1">
    <property type="nucleotide sequence ID" value="NZ_KB976105.1"/>
</dbReference>
<keyword evidence="3" id="KW-1185">Reference proteome</keyword>
<dbReference type="eggNOG" id="ENOG5033NM6">
    <property type="taxonomic scope" value="Bacteria"/>
</dbReference>
<dbReference type="EMBL" id="AQOB01000015">
    <property type="protein sequence ID" value="EOQ35552.1"/>
    <property type="molecule type" value="Genomic_DNA"/>
</dbReference>
<feature type="transmembrane region" description="Helical" evidence="1">
    <location>
        <begin position="108"/>
        <end position="128"/>
    </location>
</feature>
<keyword evidence="1" id="KW-0472">Membrane</keyword>
<protein>
    <submittedName>
        <fullName evidence="2">Uncharacterized protein</fullName>
    </submittedName>
</protein>
<evidence type="ECO:0000313" key="3">
    <source>
        <dbReference type="Proteomes" id="UP000013981"/>
    </source>
</evidence>
<feature type="transmembrane region" description="Helical" evidence="1">
    <location>
        <begin position="46"/>
        <end position="70"/>
    </location>
</feature>
<comment type="caution">
    <text evidence="2">The sequence shown here is derived from an EMBL/GenBank/DDBJ whole genome shotgun (WGS) entry which is preliminary data.</text>
</comment>
<evidence type="ECO:0000256" key="1">
    <source>
        <dbReference type="SAM" id="Phobius"/>
    </source>
</evidence>
<organism evidence="2 3">
    <name type="scientific">Butyricicoccus pullicaecorum 1.2</name>
    <dbReference type="NCBI Taxonomy" id="1203606"/>
    <lineage>
        <taxon>Bacteria</taxon>
        <taxon>Bacillati</taxon>
        <taxon>Bacillota</taxon>
        <taxon>Clostridia</taxon>
        <taxon>Eubacteriales</taxon>
        <taxon>Butyricicoccaceae</taxon>
        <taxon>Butyricicoccus</taxon>
    </lineage>
</organism>
<sequence>MKGNVLLKVTGVLMIISAVISIFAGVFLGGLGALAAGLGAASGLTLAYWAALFLTMVGGICQMIGGIQGIRYSKSREHAGKLIVWGIIITVFGILSAVMNMVNSGAFNVPSILTSVALPALYIFGAVLNTK</sequence>
<evidence type="ECO:0000313" key="2">
    <source>
        <dbReference type="EMBL" id="EOQ35552.1"/>
    </source>
</evidence>